<dbReference type="AlphaFoldDB" id="A0ABD5P7U8"/>
<comment type="caution">
    <text evidence="2">The sequence shown here is derived from an EMBL/GenBank/DDBJ whole genome shotgun (WGS) entry which is preliminary data.</text>
</comment>
<protein>
    <submittedName>
        <fullName evidence="2">Uncharacterized protein</fullName>
    </submittedName>
</protein>
<keyword evidence="3" id="KW-1185">Reference proteome</keyword>
<name>A0ABD5P7U8_9EURY</name>
<feature type="compositionally biased region" description="Acidic residues" evidence="1">
    <location>
        <begin position="7"/>
        <end position="25"/>
    </location>
</feature>
<reference evidence="2 3" key="1">
    <citation type="journal article" date="2019" name="Int. J. Syst. Evol. Microbiol.">
        <title>The Global Catalogue of Microorganisms (GCM) 10K type strain sequencing project: providing services to taxonomists for standard genome sequencing and annotation.</title>
        <authorList>
            <consortium name="The Broad Institute Genomics Platform"/>
            <consortium name="The Broad Institute Genome Sequencing Center for Infectious Disease"/>
            <person name="Wu L."/>
            <person name="Ma J."/>
        </authorList>
    </citation>
    <scope>NUCLEOTIDE SEQUENCE [LARGE SCALE GENOMIC DNA]</scope>
    <source>
        <strain evidence="2 3">CGMCC 1.12553</strain>
    </source>
</reference>
<dbReference type="RefSeq" id="WP_267621892.1">
    <property type="nucleotide sequence ID" value="NZ_JAODIW010000006.1"/>
</dbReference>
<sequence length="210" mass="22488">MTAPDDTISDDEAESASDTEADFDPDLASSDEYRVGSRFRVADALPGVGPDGEREPAADEAAVGAEWRVVATDDDERLVRFDEGEWYRLDEVERLVGEGSLEPLGAGDDAPPTVASAGRTYWLEPGLKFVADPDFARSHLSGTSEGPVEFVVVDVEDSDVRVAERTEEGYVATNRAMSRSTLERGTELADLDCVGPASVEERDAAVDAAS</sequence>
<dbReference type="Proteomes" id="UP001595921">
    <property type="component" value="Unassembled WGS sequence"/>
</dbReference>
<proteinExistence type="predicted"/>
<accession>A0ABD5P7U8</accession>
<evidence type="ECO:0000313" key="3">
    <source>
        <dbReference type="Proteomes" id="UP001595921"/>
    </source>
</evidence>
<dbReference type="EMBL" id="JBHSDS010000003">
    <property type="protein sequence ID" value="MFC4356942.1"/>
    <property type="molecule type" value="Genomic_DNA"/>
</dbReference>
<gene>
    <name evidence="2" type="ORF">ACFO0N_03150</name>
</gene>
<organism evidence="2 3">
    <name type="scientific">Halobium salinum</name>
    <dbReference type="NCBI Taxonomy" id="1364940"/>
    <lineage>
        <taxon>Archaea</taxon>
        <taxon>Methanobacteriati</taxon>
        <taxon>Methanobacteriota</taxon>
        <taxon>Stenosarchaea group</taxon>
        <taxon>Halobacteria</taxon>
        <taxon>Halobacteriales</taxon>
        <taxon>Haloferacaceae</taxon>
        <taxon>Halobium</taxon>
    </lineage>
</organism>
<evidence type="ECO:0000313" key="2">
    <source>
        <dbReference type="EMBL" id="MFC4356942.1"/>
    </source>
</evidence>
<feature type="region of interest" description="Disordered" evidence="1">
    <location>
        <begin position="1"/>
        <end position="30"/>
    </location>
</feature>
<evidence type="ECO:0000256" key="1">
    <source>
        <dbReference type="SAM" id="MobiDB-lite"/>
    </source>
</evidence>